<keyword evidence="1" id="KW-0472">Membrane</keyword>
<evidence type="ECO:0000313" key="3">
    <source>
        <dbReference type="Proteomes" id="UP000270988"/>
    </source>
</evidence>
<organism evidence="2 3">
    <name type="scientific">Rothia dentocariosa</name>
    <dbReference type="NCBI Taxonomy" id="2047"/>
    <lineage>
        <taxon>Bacteria</taxon>
        <taxon>Bacillati</taxon>
        <taxon>Actinomycetota</taxon>
        <taxon>Actinomycetes</taxon>
        <taxon>Micrococcales</taxon>
        <taxon>Micrococcaceae</taxon>
        <taxon>Rothia</taxon>
    </lineage>
</organism>
<protein>
    <submittedName>
        <fullName evidence="2">Predicted membrane protein</fullName>
    </submittedName>
</protein>
<dbReference type="AlphaFoldDB" id="A0A448UZ58"/>
<keyword evidence="1" id="KW-1133">Transmembrane helix</keyword>
<evidence type="ECO:0000256" key="1">
    <source>
        <dbReference type="SAM" id="Phobius"/>
    </source>
</evidence>
<proteinExistence type="predicted"/>
<sequence length="376" mass="41402">MCAFCHTHHFSGRTCPTLRFSPRSVKPEGSCGYINLPGVRCARAVRYAVIMHKFSPVERVLATWVIGVFVSVTLAFGALFALNRLVYTPTGQVQEYFRALQDGNGSHALGILGARVPEGDGSLLDGEVLKKSVSGLSNITYEVVESSDDGEHATVRASYTLDGAQEHTDFRLRHVGDHWGLFPRWEIEPGELPELKVSIKGVQAATVNTRKVAVDDGEATFPVLYPGNYSISYDSTVYTAQPYSQKVLSADANSQVTLDLKASDQARESVQHQVEDYVNSCTEQKTLYPSGCPFEYTFPGRVDGEVTWSVTEYPHPHVTVTANGEWNADQAQGKVKVSFTQLDLYTGERQPFEKEVPFTIKPTVNVNNGTAVHVSF</sequence>
<feature type="transmembrane region" description="Helical" evidence="1">
    <location>
        <begin position="61"/>
        <end position="82"/>
    </location>
</feature>
<dbReference type="Proteomes" id="UP000270988">
    <property type="component" value="Chromosome"/>
</dbReference>
<name>A0A448UZ58_9MICC</name>
<reference evidence="2 3" key="1">
    <citation type="submission" date="2018-12" db="EMBL/GenBank/DDBJ databases">
        <authorList>
            <consortium name="Pathogen Informatics"/>
        </authorList>
    </citation>
    <scope>NUCLEOTIDE SEQUENCE [LARGE SCALE GENOMIC DNA]</scope>
    <source>
        <strain evidence="2 3">NCTC10918</strain>
    </source>
</reference>
<gene>
    <name evidence="2" type="ORF">NCTC10918_02469</name>
</gene>
<dbReference type="EMBL" id="LR134521">
    <property type="protein sequence ID" value="VEJ31166.1"/>
    <property type="molecule type" value="Genomic_DNA"/>
</dbReference>
<accession>A0A448UZ58</accession>
<evidence type="ECO:0000313" key="2">
    <source>
        <dbReference type="EMBL" id="VEJ31166.1"/>
    </source>
</evidence>
<dbReference type="STRING" id="762948.HMPREF0733_11296"/>
<keyword evidence="1" id="KW-0812">Transmembrane</keyword>